<gene>
    <name evidence="1" type="ORF">MYP_3370</name>
</gene>
<evidence type="ECO:0000313" key="1">
    <source>
        <dbReference type="EMBL" id="GAL86141.1"/>
    </source>
</evidence>
<dbReference type="STRING" id="153721.MYP_3370"/>
<sequence length="122" mass="13928">MQDFIDQAIKNGVTVSDMGPCQFCGGDYQKGIFDCMDNYNNGLVLIDFNNPKNHLSRPEPLKRGNITTKDLTNSTTVDECIELIKKWADEVYNAWRLSHPLVIQIADGFINKILNKKTYDRN</sequence>
<dbReference type="Proteomes" id="UP000030185">
    <property type="component" value="Unassembled WGS sequence"/>
</dbReference>
<dbReference type="OrthoDB" id="793546at2"/>
<keyword evidence="2" id="KW-1185">Reference proteome</keyword>
<proteinExistence type="predicted"/>
<reference evidence="1 2" key="1">
    <citation type="submission" date="2014-09" db="EMBL/GenBank/DDBJ databases">
        <title>Sporocytophaga myxococcoides PG-01 genome sequencing.</title>
        <authorList>
            <person name="Liu L."/>
            <person name="Gao P.J."/>
            <person name="Chen G.J."/>
            <person name="Wang L.S."/>
        </authorList>
    </citation>
    <scope>NUCLEOTIDE SEQUENCE [LARGE SCALE GENOMIC DNA]</scope>
    <source>
        <strain evidence="1 2">PG-01</strain>
    </source>
</reference>
<dbReference type="RefSeq" id="WP_045465435.1">
    <property type="nucleotide sequence ID" value="NZ_BBLT01000006.1"/>
</dbReference>
<protein>
    <submittedName>
        <fullName evidence="1">Uncharacterized protein</fullName>
    </submittedName>
</protein>
<dbReference type="eggNOG" id="ENOG502ZHCR">
    <property type="taxonomic scope" value="Bacteria"/>
</dbReference>
<name>A0A098LGM4_9BACT</name>
<dbReference type="AlphaFoldDB" id="A0A098LGM4"/>
<dbReference type="EMBL" id="BBLT01000006">
    <property type="protein sequence ID" value="GAL86141.1"/>
    <property type="molecule type" value="Genomic_DNA"/>
</dbReference>
<organism evidence="1 2">
    <name type="scientific">Sporocytophaga myxococcoides</name>
    <dbReference type="NCBI Taxonomy" id="153721"/>
    <lineage>
        <taxon>Bacteria</taxon>
        <taxon>Pseudomonadati</taxon>
        <taxon>Bacteroidota</taxon>
        <taxon>Cytophagia</taxon>
        <taxon>Cytophagales</taxon>
        <taxon>Cytophagaceae</taxon>
        <taxon>Sporocytophaga</taxon>
    </lineage>
</organism>
<accession>A0A098LGM4</accession>
<comment type="caution">
    <text evidence="1">The sequence shown here is derived from an EMBL/GenBank/DDBJ whole genome shotgun (WGS) entry which is preliminary data.</text>
</comment>
<evidence type="ECO:0000313" key="2">
    <source>
        <dbReference type="Proteomes" id="UP000030185"/>
    </source>
</evidence>